<dbReference type="InterPro" id="IPR036196">
    <property type="entry name" value="Ptyr_pPase_sf"/>
</dbReference>
<sequence>MAGIEVSSAGLDDGCGNPVTPEDLEWADLVPVMEQAHRNKLSRRFKPHLKNARVIVLGVPDDYEFMDPTLVQILQAKVPQFLRR</sequence>
<accession>A0ABY4ZT63</accession>
<dbReference type="Proteomes" id="UP001057520">
    <property type="component" value="Chromosome"/>
</dbReference>
<keyword evidence="2" id="KW-1185">Reference proteome</keyword>
<dbReference type="EMBL" id="CP096040">
    <property type="protein sequence ID" value="USQ95824.1"/>
    <property type="molecule type" value="Genomic_DNA"/>
</dbReference>
<gene>
    <name evidence="1" type="ORF">MZV50_25350</name>
</gene>
<evidence type="ECO:0000313" key="1">
    <source>
        <dbReference type="EMBL" id="USQ95824.1"/>
    </source>
</evidence>
<dbReference type="PIRSF" id="PIRSF029416">
    <property type="entry name" value="UCP029416_PTP"/>
    <property type="match status" value="1"/>
</dbReference>
<proteinExistence type="predicted"/>
<evidence type="ECO:0000313" key="2">
    <source>
        <dbReference type="Proteomes" id="UP001057520"/>
    </source>
</evidence>
<organism evidence="1 2">
    <name type="scientific">Caulobacter segnis</name>
    <dbReference type="NCBI Taxonomy" id="88688"/>
    <lineage>
        <taxon>Bacteria</taxon>
        <taxon>Pseudomonadati</taxon>
        <taxon>Pseudomonadota</taxon>
        <taxon>Alphaproteobacteria</taxon>
        <taxon>Caulobacterales</taxon>
        <taxon>Caulobacteraceae</taxon>
        <taxon>Caulobacter</taxon>
    </lineage>
</organism>
<reference evidence="1 2" key="1">
    <citation type="submission" date="2022-04" db="EMBL/GenBank/DDBJ databases">
        <title>Genome sequence of soybean root-associated Caulobacter segnis RL271.</title>
        <authorList>
            <person name="Longley R."/>
            <person name="Bonito G."/>
            <person name="Trigodet F."/>
            <person name="Crosson S."/>
            <person name="Fiebig A."/>
        </authorList>
    </citation>
    <scope>NUCLEOTIDE SEQUENCE [LARGE SCALE GENOMIC DNA]</scope>
    <source>
        <strain evidence="1 2">RL271</strain>
    </source>
</reference>
<protein>
    <submittedName>
        <fullName evidence="1">Phosphotyrosine protein phosphatase</fullName>
    </submittedName>
</protein>
<name>A0ABY4ZT63_9CAUL</name>
<dbReference type="SUPFAM" id="SSF52788">
    <property type="entry name" value="Phosphotyrosine protein phosphatases I"/>
    <property type="match status" value="1"/>
</dbReference>
<dbReference type="Gene3D" id="3.40.50.2300">
    <property type="match status" value="1"/>
</dbReference>
<dbReference type="InterPro" id="IPR016919">
    <property type="entry name" value="UCP029416_PTP"/>
</dbReference>